<sequence>MVTSHVIFGKLYASNMQMQDNYGASGYFLETGGTNKRKHVETLKLTKVSASDKLESFCASQEFLEGKEPELHASRQAGLLDFIASALPASHTSKLGNLK</sequence>
<accession>A0A7J7P333</accession>
<dbReference type="EMBL" id="JACGCM010000309">
    <property type="protein sequence ID" value="KAF6173859.1"/>
    <property type="molecule type" value="Genomic_DNA"/>
</dbReference>
<keyword evidence="2" id="KW-1185">Reference proteome</keyword>
<name>A0A7J7P333_9MAGN</name>
<comment type="caution">
    <text evidence="1">The sequence shown here is derived from an EMBL/GenBank/DDBJ whole genome shotgun (WGS) entry which is preliminary data.</text>
</comment>
<dbReference type="OrthoDB" id="1989922at2759"/>
<gene>
    <name evidence="1" type="ORF">GIB67_039810</name>
</gene>
<organism evidence="1 2">
    <name type="scientific">Kingdonia uniflora</name>
    <dbReference type="NCBI Taxonomy" id="39325"/>
    <lineage>
        <taxon>Eukaryota</taxon>
        <taxon>Viridiplantae</taxon>
        <taxon>Streptophyta</taxon>
        <taxon>Embryophyta</taxon>
        <taxon>Tracheophyta</taxon>
        <taxon>Spermatophyta</taxon>
        <taxon>Magnoliopsida</taxon>
        <taxon>Ranunculales</taxon>
        <taxon>Circaeasteraceae</taxon>
        <taxon>Kingdonia</taxon>
    </lineage>
</organism>
<protein>
    <submittedName>
        <fullName evidence="1">Uncharacterized protein</fullName>
    </submittedName>
</protein>
<dbReference type="Proteomes" id="UP000541444">
    <property type="component" value="Unassembled WGS sequence"/>
</dbReference>
<evidence type="ECO:0000313" key="1">
    <source>
        <dbReference type="EMBL" id="KAF6173859.1"/>
    </source>
</evidence>
<reference evidence="1 2" key="1">
    <citation type="journal article" date="2020" name="IScience">
        <title>Genome Sequencing of the Endangered Kingdonia uniflora (Circaeasteraceae, Ranunculales) Reveals Potential Mechanisms of Evolutionary Specialization.</title>
        <authorList>
            <person name="Sun Y."/>
            <person name="Deng T."/>
            <person name="Zhang A."/>
            <person name="Moore M.J."/>
            <person name="Landis J.B."/>
            <person name="Lin N."/>
            <person name="Zhang H."/>
            <person name="Zhang X."/>
            <person name="Huang J."/>
            <person name="Zhang X."/>
            <person name="Sun H."/>
            <person name="Wang H."/>
        </authorList>
    </citation>
    <scope>NUCLEOTIDE SEQUENCE [LARGE SCALE GENOMIC DNA]</scope>
    <source>
        <strain evidence="1">TB1705</strain>
        <tissue evidence="1">Leaf</tissue>
    </source>
</reference>
<evidence type="ECO:0000313" key="2">
    <source>
        <dbReference type="Proteomes" id="UP000541444"/>
    </source>
</evidence>
<dbReference type="AlphaFoldDB" id="A0A7J7P333"/>
<proteinExistence type="predicted"/>